<dbReference type="AlphaFoldDB" id="A0A7D5ZXD7"/>
<dbReference type="InterPro" id="IPR001094">
    <property type="entry name" value="Flavdoxin-like"/>
</dbReference>
<dbReference type="GO" id="GO:0005829">
    <property type="term" value="C:cytosol"/>
    <property type="evidence" value="ECO:0007669"/>
    <property type="project" value="TreeGrafter"/>
</dbReference>
<feature type="domain" description="Flavodoxin-like" evidence="4">
    <location>
        <begin position="4"/>
        <end position="144"/>
    </location>
</feature>
<dbReference type="GO" id="GO:0016655">
    <property type="term" value="F:oxidoreductase activity, acting on NAD(P)H, quinone or similar compound as acceptor"/>
    <property type="evidence" value="ECO:0007669"/>
    <property type="project" value="UniProtKB-ARBA"/>
</dbReference>
<dbReference type="RefSeq" id="WP_180688441.1">
    <property type="nucleotide sequence ID" value="NZ_CP059052.1"/>
</dbReference>
<dbReference type="Gene3D" id="3.40.50.360">
    <property type="match status" value="1"/>
</dbReference>
<evidence type="ECO:0000256" key="2">
    <source>
        <dbReference type="ARBA" id="ARBA00022643"/>
    </source>
</evidence>
<dbReference type="PANTHER" id="PTHR19384:SF17">
    <property type="entry name" value="NADPH--CYTOCHROME P450 REDUCTASE"/>
    <property type="match status" value="1"/>
</dbReference>
<dbReference type="GO" id="GO:0050660">
    <property type="term" value="F:flavin adenine dinucleotide binding"/>
    <property type="evidence" value="ECO:0007669"/>
    <property type="project" value="TreeGrafter"/>
</dbReference>
<evidence type="ECO:0000256" key="1">
    <source>
        <dbReference type="ARBA" id="ARBA00022630"/>
    </source>
</evidence>
<keyword evidence="3" id="KW-0249">Electron transport</keyword>
<proteinExistence type="predicted"/>
<dbReference type="Proteomes" id="UP000510934">
    <property type="component" value="Chromosome"/>
</dbReference>
<evidence type="ECO:0000313" key="5">
    <source>
        <dbReference type="EMBL" id="QLJ12579.1"/>
    </source>
</evidence>
<dbReference type="GO" id="GO:0010181">
    <property type="term" value="F:FMN binding"/>
    <property type="evidence" value="ECO:0007669"/>
    <property type="project" value="InterPro"/>
</dbReference>
<dbReference type="PROSITE" id="PS50902">
    <property type="entry name" value="FLAVODOXIN_LIKE"/>
    <property type="match status" value="1"/>
</dbReference>
<keyword evidence="1" id="KW-0285">Flavoprotein</keyword>
<dbReference type="PANTHER" id="PTHR19384">
    <property type="entry name" value="NITRIC OXIDE SYNTHASE-RELATED"/>
    <property type="match status" value="1"/>
</dbReference>
<keyword evidence="2" id="KW-0288">FMN</keyword>
<sequence length="144" mass="15379">MSSYKILFGTESGNAEVIADDIVDALSTKGLQAVAIPMDEYAVDDLSPGERYVFITSTYGEGELPETTQPFFEALNGLESLAGVEFFAFGLGDSTYTNYNRAIHVLIDSLQDLGAKLIGTIGKHDGNSGVSLSSAAHTWISQSF</sequence>
<accession>A0A7D5ZXD7</accession>
<evidence type="ECO:0000313" key="6">
    <source>
        <dbReference type="Proteomes" id="UP000510934"/>
    </source>
</evidence>
<organism evidence="5 6">
    <name type="scientific">Pseudomonas putida</name>
    <name type="common">Arthrobacter siderocapsulatus</name>
    <dbReference type="NCBI Taxonomy" id="303"/>
    <lineage>
        <taxon>Bacteria</taxon>
        <taxon>Pseudomonadati</taxon>
        <taxon>Pseudomonadota</taxon>
        <taxon>Gammaproteobacteria</taxon>
        <taxon>Pseudomonadales</taxon>
        <taxon>Pseudomonadaceae</taxon>
        <taxon>Pseudomonas</taxon>
    </lineage>
</organism>
<evidence type="ECO:0000256" key="3">
    <source>
        <dbReference type="ARBA" id="ARBA00022982"/>
    </source>
</evidence>
<keyword evidence="3" id="KW-0813">Transport</keyword>
<dbReference type="InterPro" id="IPR029039">
    <property type="entry name" value="Flavoprotein-like_sf"/>
</dbReference>
<dbReference type="Pfam" id="PF00258">
    <property type="entry name" value="Flavodoxin_1"/>
    <property type="match status" value="1"/>
</dbReference>
<dbReference type="PRINTS" id="PR00369">
    <property type="entry name" value="FLAVODOXIN"/>
</dbReference>
<reference evidence="5 6" key="1">
    <citation type="journal article" date="2009" name="Mikrobiologiia">
        <title>[Phenanthren biodegradation and interaction of Pseudomonas putida BS3701 and Burkholderia sp.BS3702 in plant rhizosphere].</title>
        <authorList>
            <person name="Ovchinnikova A.A."/>
            <person name="Vetrova A.A."/>
            <person name="Filonov A.E."/>
            <person name="Boronin A.M."/>
        </authorList>
    </citation>
    <scope>NUCLEOTIDE SEQUENCE [LARGE SCALE GENOMIC DNA]</scope>
    <source>
        <strain evidence="5 6">BS3701</strain>
    </source>
</reference>
<name>A0A7D5ZXD7_PSEPU</name>
<protein>
    <submittedName>
        <fullName evidence="5">Flavodoxin-like domain-containing protein</fullName>
    </submittedName>
</protein>
<gene>
    <name evidence="5" type="ORF">H0H12_19240</name>
</gene>
<dbReference type="EMBL" id="CP059052">
    <property type="protein sequence ID" value="QLJ12579.1"/>
    <property type="molecule type" value="Genomic_DNA"/>
</dbReference>
<evidence type="ECO:0000259" key="4">
    <source>
        <dbReference type="PROSITE" id="PS50902"/>
    </source>
</evidence>
<dbReference type="InterPro" id="IPR008254">
    <property type="entry name" value="Flavodoxin/NO_synth"/>
</dbReference>
<dbReference type="SUPFAM" id="SSF52218">
    <property type="entry name" value="Flavoproteins"/>
    <property type="match status" value="1"/>
</dbReference>